<dbReference type="eggNOG" id="COG1893">
    <property type="taxonomic scope" value="Bacteria"/>
</dbReference>
<dbReference type="EMBL" id="CP001940">
    <property type="protein sequence ID" value="ADH87154.1"/>
    <property type="molecule type" value="Genomic_DNA"/>
</dbReference>
<evidence type="ECO:0000256" key="2">
    <source>
        <dbReference type="ARBA" id="ARBA00007870"/>
    </source>
</evidence>
<dbReference type="InterPro" id="IPR003710">
    <property type="entry name" value="ApbA"/>
</dbReference>
<dbReference type="InterPro" id="IPR036291">
    <property type="entry name" value="NAD(P)-bd_dom_sf"/>
</dbReference>
<feature type="domain" description="Ketopantoate reductase N-terminal" evidence="10">
    <location>
        <begin position="8"/>
        <end position="158"/>
    </location>
</feature>
<name>D6Z0C1_DESAT</name>
<keyword evidence="5 9" id="KW-0521">NADP</keyword>
<evidence type="ECO:0000259" key="11">
    <source>
        <dbReference type="Pfam" id="PF08546"/>
    </source>
</evidence>
<comment type="pathway">
    <text evidence="1 9">Cofactor biosynthesis; (R)-pantothenate biosynthesis; (R)-pantoate from 3-methyl-2-oxobutanoate: step 2/2.</text>
</comment>
<dbReference type="InterPro" id="IPR013752">
    <property type="entry name" value="KPA_reductase"/>
</dbReference>
<protein>
    <recommendedName>
        <fullName evidence="4 9">2-dehydropantoate 2-reductase</fullName>
        <ecNumber evidence="3 9">1.1.1.169</ecNumber>
    </recommendedName>
    <alternativeName>
        <fullName evidence="7 9">Ketopantoate reductase</fullName>
    </alternativeName>
</protein>
<sequence length="317" mass="33576">MNAYLNLAVVGPGALGCLLAARLHLAGACRVRLVDHDAGRAATLNRQGIILEGPAAPSASPLPIPVTADYADTAGCSAVIFCVKSLTLPQALADAVPFADPATPFITFTNGISHLEQLCRLRGRCLPVPGICTAGATLLAPGRVRPGGPGTLTMGHVDSASSHWAHNLADPLHQISQTFRQAGFDTRISTNIQRELWHKLLVNVGINALTVVHDCPNGRLLEIPAARQQMALAVNEAAAVAEASGIALGMDPLAMVEEVCRRTATNISSMLQDIRQHRATEIMAINGEIVRRAHQLGMTAPANEELTKAIKQRHPKQ</sequence>
<organism evidence="12 13">
    <name type="scientific">Desulfurivibrio alkaliphilus (strain DSM 19089 / UNIQEM U267 / AHT2)</name>
    <dbReference type="NCBI Taxonomy" id="589865"/>
    <lineage>
        <taxon>Bacteria</taxon>
        <taxon>Pseudomonadati</taxon>
        <taxon>Thermodesulfobacteriota</taxon>
        <taxon>Desulfobulbia</taxon>
        <taxon>Desulfobulbales</taxon>
        <taxon>Desulfobulbaceae</taxon>
        <taxon>Desulfurivibrio</taxon>
    </lineage>
</organism>
<dbReference type="InterPro" id="IPR013328">
    <property type="entry name" value="6PGD_dom2"/>
</dbReference>
<dbReference type="AlphaFoldDB" id="D6Z0C1"/>
<dbReference type="STRING" id="589865.DaAHT2_2490"/>
<gene>
    <name evidence="12" type="ordered locus">DaAHT2_2490</name>
</gene>
<dbReference type="InterPro" id="IPR013332">
    <property type="entry name" value="KPR_N"/>
</dbReference>
<evidence type="ECO:0000256" key="8">
    <source>
        <dbReference type="ARBA" id="ARBA00048793"/>
    </source>
</evidence>
<dbReference type="SUPFAM" id="SSF51735">
    <property type="entry name" value="NAD(P)-binding Rossmann-fold domains"/>
    <property type="match status" value="1"/>
</dbReference>
<evidence type="ECO:0000313" key="13">
    <source>
        <dbReference type="Proteomes" id="UP000001508"/>
    </source>
</evidence>
<dbReference type="NCBIfam" id="TIGR00745">
    <property type="entry name" value="apbA_panE"/>
    <property type="match status" value="1"/>
</dbReference>
<comment type="function">
    <text evidence="9">Catalyzes the NADPH-dependent reduction of ketopantoate into pantoic acid.</text>
</comment>
<keyword evidence="6 9" id="KW-0560">Oxidoreductase</keyword>
<dbReference type="UniPathway" id="UPA00028">
    <property type="reaction ID" value="UER00004"/>
</dbReference>
<dbReference type="EC" id="1.1.1.169" evidence="3 9"/>
<dbReference type="Gene3D" id="1.10.1040.10">
    <property type="entry name" value="N-(1-d-carboxylethyl)-l-norvaline Dehydrogenase, domain 2"/>
    <property type="match status" value="1"/>
</dbReference>
<dbReference type="InterPro" id="IPR008927">
    <property type="entry name" value="6-PGluconate_DH-like_C_sf"/>
</dbReference>
<dbReference type="PANTHER" id="PTHR43765:SF2">
    <property type="entry name" value="2-DEHYDROPANTOATE 2-REDUCTASE"/>
    <property type="match status" value="1"/>
</dbReference>
<dbReference type="OrthoDB" id="5333395at2"/>
<dbReference type="GO" id="GO:0008677">
    <property type="term" value="F:2-dehydropantoate 2-reductase activity"/>
    <property type="evidence" value="ECO:0007669"/>
    <property type="project" value="UniProtKB-EC"/>
</dbReference>
<keyword evidence="9" id="KW-0566">Pantothenate biosynthesis</keyword>
<dbReference type="SUPFAM" id="SSF48179">
    <property type="entry name" value="6-phosphogluconate dehydrogenase C-terminal domain-like"/>
    <property type="match status" value="1"/>
</dbReference>
<dbReference type="Proteomes" id="UP000001508">
    <property type="component" value="Chromosome"/>
</dbReference>
<evidence type="ECO:0000256" key="9">
    <source>
        <dbReference type="RuleBase" id="RU362068"/>
    </source>
</evidence>
<dbReference type="GO" id="GO:0005737">
    <property type="term" value="C:cytoplasm"/>
    <property type="evidence" value="ECO:0007669"/>
    <property type="project" value="TreeGrafter"/>
</dbReference>
<accession>D6Z0C1</accession>
<dbReference type="FunCoup" id="D6Z0C1">
    <property type="interactions" value="270"/>
</dbReference>
<dbReference type="Pfam" id="PF08546">
    <property type="entry name" value="ApbA_C"/>
    <property type="match status" value="1"/>
</dbReference>
<feature type="domain" description="Ketopantoate reductase C-terminal" evidence="11">
    <location>
        <begin position="191"/>
        <end position="313"/>
    </location>
</feature>
<comment type="similarity">
    <text evidence="2 9">Belongs to the ketopantoate reductase family.</text>
</comment>
<evidence type="ECO:0000256" key="1">
    <source>
        <dbReference type="ARBA" id="ARBA00004994"/>
    </source>
</evidence>
<dbReference type="InterPro" id="IPR050838">
    <property type="entry name" value="Ketopantoate_reductase"/>
</dbReference>
<proteinExistence type="inferred from homology"/>
<dbReference type="KEGG" id="dak:DaAHT2_2490"/>
<dbReference type="InParanoid" id="D6Z0C1"/>
<dbReference type="GO" id="GO:0015940">
    <property type="term" value="P:pantothenate biosynthetic process"/>
    <property type="evidence" value="ECO:0007669"/>
    <property type="project" value="UniProtKB-UniPathway"/>
</dbReference>
<evidence type="ECO:0000256" key="7">
    <source>
        <dbReference type="ARBA" id="ARBA00032024"/>
    </source>
</evidence>
<dbReference type="GO" id="GO:0050661">
    <property type="term" value="F:NADP binding"/>
    <property type="evidence" value="ECO:0007669"/>
    <property type="project" value="TreeGrafter"/>
</dbReference>
<evidence type="ECO:0000259" key="10">
    <source>
        <dbReference type="Pfam" id="PF02558"/>
    </source>
</evidence>
<evidence type="ECO:0000313" key="12">
    <source>
        <dbReference type="EMBL" id="ADH87154.1"/>
    </source>
</evidence>
<dbReference type="PANTHER" id="PTHR43765">
    <property type="entry name" value="2-DEHYDROPANTOATE 2-REDUCTASE-RELATED"/>
    <property type="match status" value="1"/>
</dbReference>
<evidence type="ECO:0000256" key="4">
    <source>
        <dbReference type="ARBA" id="ARBA00019465"/>
    </source>
</evidence>
<evidence type="ECO:0000256" key="5">
    <source>
        <dbReference type="ARBA" id="ARBA00022857"/>
    </source>
</evidence>
<dbReference type="Gene3D" id="3.40.50.720">
    <property type="entry name" value="NAD(P)-binding Rossmann-like Domain"/>
    <property type="match status" value="1"/>
</dbReference>
<dbReference type="HOGENOM" id="CLU_031468_0_0_7"/>
<dbReference type="RefSeq" id="WP_013164664.1">
    <property type="nucleotide sequence ID" value="NC_014216.1"/>
</dbReference>
<evidence type="ECO:0000256" key="3">
    <source>
        <dbReference type="ARBA" id="ARBA00013014"/>
    </source>
</evidence>
<reference evidence="13" key="1">
    <citation type="submission" date="2010-02" db="EMBL/GenBank/DDBJ databases">
        <title>Complete sequence of Desulfurivibrio alkaliphilus AHT2.</title>
        <authorList>
            <consortium name="US DOE Joint Genome Institute"/>
            <person name="Pitluck S."/>
            <person name="Chertkov O."/>
            <person name="Detter J.C."/>
            <person name="Han C."/>
            <person name="Tapia R."/>
            <person name="Larimer F."/>
            <person name="Land M."/>
            <person name="Hauser L."/>
            <person name="Kyrpides N."/>
            <person name="Mikhailova N."/>
            <person name="Sorokin D.Y."/>
            <person name="Muyzer G."/>
            <person name="Woyke T."/>
        </authorList>
    </citation>
    <scope>NUCLEOTIDE SEQUENCE [LARGE SCALE GENOMIC DNA]</scope>
    <source>
        <strain evidence="13">DSM 19089 / UNIQEM U267 / AHT2</strain>
    </source>
</reference>
<comment type="catalytic activity">
    <reaction evidence="8 9">
        <text>(R)-pantoate + NADP(+) = 2-dehydropantoate + NADPH + H(+)</text>
        <dbReference type="Rhea" id="RHEA:16233"/>
        <dbReference type="ChEBI" id="CHEBI:11561"/>
        <dbReference type="ChEBI" id="CHEBI:15378"/>
        <dbReference type="ChEBI" id="CHEBI:15980"/>
        <dbReference type="ChEBI" id="CHEBI:57783"/>
        <dbReference type="ChEBI" id="CHEBI:58349"/>
        <dbReference type="EC" id="1.1.1.169"/>
    </reaction>
</comment>
<evidence type="ECO:0000256" key="6">
    <source>
        <dbReference type="ARBA" id="ARBA00023002"/>
    </source>
</evidence>
<dbReference type="Pfam" id="PF02558">
    <property type="entry name" value="ApbA"/>
    <property type="match status" value="1"/>
</dbReference>
<keyword evidence="13" id="KW-1185">Reference proteome</keyword>